<protein>
    <recommendedName>
        <fullName evidence="1">Glycosyltransferase 2-like domain-containing protein</fullName>
    </recommendedName>
</protein>
<dbReference type="Gene3D" id="3.90.550.10">
    <property type="entry name" value="Spore Coat Polysaccharide Biosynthesis Protein SpsA, Chain A"/>
    <property type="match status" value="1"/>
</dbReference>
<dbReference type="InterPro" id="IPR001173">
    <property type="entry name" value="Glyco_trans_2-like"/>
</dbReference>
<dbReference type="SUPFAM" id="SSF53448">
    <property type="entry name" value="Nucleotide-diphospho-sugar transferases"/>
    <property type="match status" value="1"/>
</dbReference>
<dbReference type="PANTHER" id="PTHR10859:SF91">
    <property type="entry name" value="DOLICHYL-PHOSPHATE BETA-GLUCOSYLTRANSFERASE"/>
    <property type="match status" value="1"/>
</dbReference>
<reference evidence="3" key="1">
    <citation type="submission" date="2017-09" db="EMBL/GenBank/DDBJ databases">
        <title>Depth-based differentiation of microbial function through sediment-hosted aquifers and enrichment of novel symbionts in the deep terrestrial subsurface.</title>
        <authorList>
            <person name="Probst A.J."/>
            <person name="Ladd B."/>
            <person name="Jarett J.K."/>
            <person name="Geller-Mcgrath D.E."/>
            <person name="Sieber C.M.K."/>
            <person name="Emerson J.B."/>
            <person name="Anantharaman K."/>
            <person name="Thomas B.C."/>
            <person name="Malmstrom R."/>
            <person name="Stieglmeier M."/>
            <person name="Klingl A."/>
            <person name="Woyke T."/>
            <person name="Ryan C.M."/>
            <person name="Banfield J.F."/>
        </authorList>
    </citation>
    <scope>NUCLEOTIDE SEQUENCE [LARGE SCALE GENOMIC DNA]</scope>
</reference>
<feature type="domain" description="Glycosyltransferase 2-like" evidence="1">
    <location>
        <begin position="6"/>
        <end position="171"/>
    </location>
</feature>
<dbReference type="PANTHER" id="PTHR10859">
    <property type="entry name" value="GLYCOSYL TRANSFERASE"/>
    <property type="match status" value="1"/>
</dbReference>
<gene>
    <name evidence="2" type="ORF">COU89_00910</name>
</gene>
<dbReference type="EMBL" id="PFEE01000020">
    <property type="protein sequence ID" value="PJE63874.1"/>
    <property type="molecule type" value="Genomic_DNA"/>
</dbReference>
<accession>A0A2M8KVC7</accession>
<dbReference type="Proteomes" id="UP000231569">
    <property type="component" value="Unassembled WGS sequence"/>
</dbReference>
<organism evidence="2 3">
    <name type="scientific">Candidatus Roizmanbacteria bacterium CG10_big_fil_rev_8_21_14_0_10_45_7</name>
    <dbReference type="NCBI Taxonomy" id="1974854"/>
    <lineage>
        <taxon>Bacteria</taxon>
        <taxon>Candidatus Roizmaniibacteriota</taxon>
    </lineage>
</organism>
<evidence type="ECO:0000313" key="3">
    <source>
        <dbReference type="Proteomes" id="UP000231569"/>
    </source>
</evidence>
<proteinExistence type="predicted"/>
<dbReference type="AlphaFoldDB" id="A0A2M8KVC7"/>
<dbReference type="InterPro" id="IPR029044">
    <property type="entry name" value="Nucleotide-diphossugar_trans"/>
</dbReference>
<evidence type="ECO:0000313" key="2">
    <source>
        <dbReference type="EMBL" id="PJE63874.1"/>
    </source>
</evidence>
<comment type="caution">
    <text evidence="2">The sequence shown here is derived from an EMBL/GenBank/DDBJ whole genome shotgun (WGS) entry which is preliminary data.</text>
</comment>
<name>A0A2M8KVC7_9BACT</name>
<sequence>MTPLVTVLIPNYNEIENVKRGVLSDIVSYLKKQKFTWEIIVSDDGSTDSSVLVIKEFISTHKNIRIIFNQHAGKPYALRSGMSEAKGKYVLLTDMDQSTPISELGKLLPWTEKGFAVVIGSRGARRTDSTPLRQLASIIFLLVRRMILLPEIKDTQCGFKLIETTLARKIFSRMRLFGRINNAVGWKVTAYDVELLHLAKKLGAKIKEVKVVWKNEDTTLGKSRNFLKESIEMLFEIMRVRANDILGKYD</sequence>
<dbReference type="Pfam" id="PF00535">
    <property type="entry name" value="Glycos_transf_2"/>
    <property type="match status" value="1"/>
</dbReference>
<evidence type="ECO:0000259" key="1">
    <source>
        <dbReference type="Pfam" id="PF00535"/>
    </source>
</evidence>
<dbReference type="GO" id="GO:0006487">
    <property type="term" value="P:protein N-linked glycosylation"/>
    <property type="evidence" value="ECO:0007669"/>
    <property type="project" value="TreeGrafter"/>
</dbReference>